<sequence length="52" mass="5711">MATEFKMVSEQEDGVVENQGVVKGKKGGSKDFVKIIETRMTEVESSMSDVQS</sequence>
<reference evidence="1 2" key="1">
    <citation type="journal article" date="2021" name="Plant Biotechnol. J.">
        <title>Multi-omics assisted identification of the key and species-specific regulatory components of drought-tolerant mechanisms in Gossypium stocksii.</title>
        <authorList>
            <person name="Yu D."/>
            <person name="Ke L."/>
            <person name="Zhang D."/>
            <person name="Wu Y."/>
            <person name="Sun Y."/>
            <person name="Mei J."/>
            <person name="Sun J."/>
            <person name="Sun Y."/>
        </authorList>
    </citation>
    <scope>NUCLEOTIDE SEQUENCE [LARGE SCALE GENOMIC DNA]</scope>
    <source>
        <strain evidence="2">cv. E1</strain>
        <tissue evidence="1">Leaf</tissue>
    </source>
</reference>
<keyword evidence="2" id="KW-1185">Reference proteome</keyword>
<organism evidence="1 2">
    <name type="scientific">Gossypium stocksii</name>
    <dbReference type="NCBI Taxonomy" id="47602"/>
    <lineage>
        <taxon>Eukaryota</taxon>
        <taxon>Viridiplantae</taxon>
        <taxon>Streptophyta</taxon>
        <taxon>Embryophyta</taxon>
        <taxon>Tracheophyta</taxon>
        <taxon>Spermatophyta</taxon>
        <taxon>Magnoliopsida</taxon>
        <taxon>eudicotyledons</taxon>
        <taxon>Gunneridae</taxon>
        <taxon>Pentapetalae</taxon>
        <taxon>rosids</taxon>
        <taxon>malvids</taxon>
        <taxon>Malvales</taxon>
        <taxon>Malvaceae</taxon>
        <taxon>Malvoideae</taxon>
        <taxon>Gossypium</taxon>
    </lineage>
</organism>
<evidence type="ECO:0000313" key="1">
    <source>
        <dbReference type="EMBL" id="KAH1066207.1"/>
    </source>
</evidence>
<dbReference type="Proteomes" id="UP000828251">
    <property type="component" value="Unassembled WGS sequence"/>
</dbReference>
<accession>A0A9D3V1X7</accession>
<comment type="caution">
    <text evidence="1">The sequence shown here is derived from an EMBL/GenBank/DDBJ whole genome shotgun (WGS) entry which is preliminary data.</text>
</comment>
<dbReference type="EMBL" id="JAIQCV010000009">
    <property type="protein sequence ID" value="KAH1066207.1"/>
    <property type="molecule type" value="Genomic_DNA"/>
</dbReference>
<evidence type="ECO:0000313" key="2">
    <source>
        <dbReference type="Proteomes" id="UP000828251"/>
    </source>
</evidence>
<name>A0A9D3V1X7_9ROSI</name>
<protein>
    <submittedName>
        <fullName evidence="1">Uncharacterized protein</fullName>
    </submittedName>
</protein>
<proteinExistence type="predicted"/>
<gene>
    <name evidence="1" type="ORF">J1N35_031194</name>
</gene>
<dbReference type="AlphaFoldDB" id="A0A9D3V1X7"/>